<feature type="transmembrane region" description="Helical" evidence="8">
    <location>
        <begin position="142"/>
        <end position="167"/>
    </location>
</feature>
<dbReference type="GO" id="GO:0005886">
    <property type="term" value="C:plasma membrane"/>
    <property type="evidence" value="ECO:0007669"/>
    <property type="project" value="UniProtKB-SubCell"/>
</dbReference>
<feature type="domain" description="ABC transmembrane type-1" evidence="9">
    <location>
        <begin position="370"/>
        <end position="559"/>
    </location>
</feature>
<gene>
    <name evidence="10" type="ORF">F1189_05170</name>
</gene>
<dbReference type="PANTHER" id="PTHR42929:SF5">
    <property type="entry name" value="ABC TRANSPORTER PERMEASE PROTEIN"/>
    <property type="match status" value="1"/>
</dbReference>
<evidence type="ECO:0000256" key="4">
    <source>
        <dbReference type="ARBA" id="ARBA00022475"/>
    </source>
</evidence>
<feature type="transmembrane region" description="Helical" evidence="8">
    <location>
        <begin position="197"/>
        <end position="223"/>
    </location>
</feature>
<dbReference type="PROSITE" id="PS50928">
    <property type="entry name" value="ABC_TM1"/>
    <property type="match status" value="2"/>
</dbReference>
<keyword evidence="7 8" id="KW-0472">Membrane</keyword>
<keyword evidence="5 8" id="KW-0812">Transmembrane</keyword>
<dbReference type="GO" id="GO:0055085">
    <property type="term" value="P:transmembrane transport"/>
    <property type="evidence" value="ECO:0007669"/>
    <property type="project" value="InterPro"/>
</dbReference>
<evidence type="ECO:0000256" key="8">
    <source>
        <dbReference type="RuleBase" id="RU363032"/>
    </source>
</evidence>
<feature type="transmembrane region" description="Helical" evidence="8">
    <location>
        <begin position="365"/>
        <end position="393"/>
    </location>
</feature>
<evidence type="ECO:0000313" key="10">
    <source>
        <dbReference type="EMBL" id="KAA5613450.1"/>
    </source>
</evidence>
<proteinExistence type="inferred from homology"/>
<dbReference type="PANTHER" id="PTHR42929">
    <property type="entry name" value="INNER MEMBRANE ABC TRANSPORTER PERMEASE PROTEIN YDCU-RELATED-RELATED"/>
    <property type="match status" value="1"/>
</dbReference>
<sequence length="565" mass="59673">MIPAPLRGWGALLPCLLFLAVWFLYPVGELLALGLRTPDGGWGLENFRRIADTPAFLAVLGVTFRIALWTTLLSLLGAYPLAHAIAVAPARPGQRLLFCVLLAFWTSFLVRSLAWVIVLGRYGPVNQALLAAGITEVPLRLLYNLGAALAGMVQVQVPLAVLTMLPVMRRIDPGLLRAANVLGAGPAQRFWRVWLPLSLPGVAAAALLVFVSSLGFFIMTALLGGARETMVSQVIITQLQELLNWPFAAALSVVLLLTTLGVVVAFNRLTGTDALSDQPGRGGRAGSGVVARALCGGLGDLCARLPDWPRLGGWLRHGAVLALLGFLLLPMLALLAASVSSGPVLQVPPQGFSLRWYTAYLASPVWLTATLNSLSLATVAALIALLLGGAAALALVRFPLPGRGLVLAVILSPMIVPRIIIAVALFYLYGRIGLVGSWLGLALGHVVLALPFVVVTLMATLAAHDVRLDQAAATLGAPPWRVLRHVTLPLIRGGVVSAFLFAFITSFDDLTIALFVNGGALTTLPRQMWNDMLMQAGPTLAAVSCLLLGVVTLVLLAVGVSLRRG</sequence>
<feature type="transmembrane region" description="Helical" evidence="8">
    <location>
        <begin position="490"/>
        <end position="516"/>
    </location>
</feature>
<dbReference type="InterPro" id="IPR000515">
    <property type="entry name" value="MetI-like"/>
</dbReference>
<dbReference type="RefSeq" id="WP_150039561.1">
    <property type="nucleotide sequence ID" value="NZ_OW485601.1"/>
</dbReference>
<evidence type="ECO:0000256" key="3">
    <source>
        <dbReference type="ARBA" id="ARBA00022448"/>
    </source>
</evidence>
<keyword evidence="6 8" id="KW-1133">Transmembrane helix</keyword>
<keyword evidence="11" id="KW-1185">Reference proteome</keyword>
<feature type="transmembrane region" description="Helical" evidence="8">
    <location>
        <begin position="56"/>
        <end position="76"/>
    </location>
</feature>
<evidence type="ECO:0000259" key="9">
    <source>
        <dbReference type="PROSITE" id="PS50928"/>
    </source>
</evidence>
<comment type="caution">
    <text evidence="10">The sequence shown here is derived from an EMBL/GenBank/DDBJ whole genome shotgun (WGS) entry which is preliminary data.</text>
</comment>
<dbReference type="AlphaFoldDB" id="A0A5M6IYM8"/>
<evidence type="ECO:0000256" key="5">
    <source>
        <dbReference type="ARBA" id="ARBA00022692"/>
    </source>
</evidence>
<evidence type="ECO:0000256" key="7">
    <source>
        <dbReference type="ARBA" id="ARBA00023136"/>
    </source>
</evidence>
<evidence type="ECO:0000256" key="6">
    <source>
        <dbReference type="ARBA" id="ARBA00022989"/>
    </source>
</evidence>
<feature type="domain" description="ABC transmembrane type-1" evidence="9">
    <location>
        <begin position="60"/>
        <end position="266"/>
    </location>
</feature>
<keyword evidence="3 8" id="KW-0813">Transport</keyword>
<evidence type="ECO:0000256" key="1">
    <source>
        <dbReference type="ARBA" id="ARBA00004651"/>
    </source>
</evidence>
<dbReference type="InterPro" id="IPR035906">
    <property type="entry name" value="MetI-like_sf"/>
</dbReference>
<comment type="subcellular location">
    <subcellularLocation>
        <location evidence="1 8">Cell membrane</location>
        <topology evidence="1 8">Multi-pass membrane protein</topology>
    </subcellularLocation>
</comment>
<accession>A0A5M6IYM8</accession>
<evidence type="ECO:0000313" key="11">
    <source>
        <dbReference type="Proteomes" id="UP000325255"/>
    </source>
</evidence>
<feature type="transmembrane region" description="Helical" evidence="8">
    <location>
        <begin position="320"/>
        <end position="345"/>
    </location>
</feature>
<feature type="transmembrane region" description="Helical" evidence="8">
    <location>
        <begin position="243"/>
        <end position="266"/>
    </location>
</feature>
<dbReference type="CDD" id="cd06261">
    <property type="entry name" value="TM_PBP2"/>
    <property type="match status" value="2"/>
</dbReference>
<name>A0A5M6IYM8_9PROT</name>
<dbReference type="EMBL" id="VWPK01000006">
    <property type="protein sequence ID" value="KAA5613450.1"/>
    <property type="molecule type" value="Genomic_DNA"/>
</dbReference>
<dbReference type="Pfam" id="PF00528">
    <property type="entry name" value="BPD_transp_1"/>
    <property type="match status" value="2"/>
</dbReference>
<dbReference type="Gene3D" id="1.10.3720.10">
    <property type="entry name" value="MetI-like"/>
    <property type="match status" value="2"/>
</dbReference>
<dbReference type="SUPFAM" id="SSF161098">
    <property type="entry name" value="MetI-like"/>
    <property type="match status" value="2"/>
</dbReference>
<feature type="transmembrane region" description="Helical" evidence="8">
    <location>
        <begin position="435"/>
        <end position="461"/>
    </location>
</feature>
<comment type="similarity">
    <text evidence="2">Belongs to the binding-protein-dependent transport system permease family. CysTW subfamily.</text>
</comment>
<feature type="transmembrane region" description="Helical" evidence="8">
    <location>
        <begin position="405"/>
        <end position="429"/>
    </location>
</feature>
<reference evidence="10 11" key="1">
    <citation type="submission" date="2019-09" db="EMBL/GenBank/DDBJ databases">
        <title>Genome sequence of Rhodovastum atsumiense, a diverse member of the Acetobacteraceae family of non-sulfur purple photosynthetic bacteria.</title>
        <authorList>
            <person name="Meyer T."/>
            <person name="Kyndt J."/>
        </authorList>
    </citation>
    <scope>NUCLEOTIDE SEQUENCE [LARGE SCALE GENOMIC DNA]</scope>
    <source>
        <strain evidence="10 11">DSM 21279</strain>
    </source>
</reference>
<feature type="transmembrane region" description="Helical" evidence="8">
    <location>
        <begin position="536"/>
        <end position="562"/>
    </location>
</feature>
<feature type="transmembrane region" description="Helical" evidence="8">
    <location>
        <begin position="96"/>
        <end position="122"/>
    </location>
</feature>
<dbReference type="OrthoDB" id="7915284at2"/>
<dbReference type="Proteomes" id="UP000325255">
    <property type="component" value="Unassembled WGS sequence"/>
</dbReference>
<organism evidence="10 11">
    <name type="scientific">Rhodovastum atsumiense</name>
    <dbReference type="NCBI Taxonomy" id="504468"/>
    <lineage>
        <taxon>Bacteria</taxon>
        <taxon>Pseudomonadati</taxon>
        <taxon>Pseudomonadota</taxon>
        <taxon>Alphaproteobacteria</taxon>
        <taxon>Acetobacterales</taxon>
        <taxon>Acetobacteraceae</taxon>
        <taxon>Rhodovastum</taxon>
    </lineage>
</organism>
<protein>
    <submittedName>
        <fullName evidence="10">ABC transporter permease subunit</fullName>
    </submittedName>
</protein>
<keyword evidence="4" id="KW-1003">Cell membrane</keyword>
<evidence type="ECO:0000256" key="2">
    <source>
        <dbReference type="ARBA" id="ARBA00007069"/>
    </source>
</evidence>